<evidence type="ECO:0000256" key="1">
    <source>
        <dbReference type="ARBA" id="ARBA00023002"/>
    </source>
</evidence>
<protein>
    <submittedName>
        <fullName evidence="6">Aldehyde dehydrogenase family protein</fullName>
    </submittedName>
</protein>
<dbReference type="SUPFAM" id="SSF53720">
    <property type="entry name" value="ALDH-like"/>
    <property type="match status" value="2"/>
</dbReference>
<comment type="caution">
    <text evidence="6">The sequence shown here is derived from an EMBL/GenBank/DDBJ whole genome shotgun (WGS) entry which is preliminary data.</text>
</comment>
<dbReference type="InterPro" id="IPR015590">
    <property type="entry name" value="Aldehyde_DH_dom"/>
</dbReference>
<dbReference type="Pfam" id="PF00171">
    <property type="entry name" value="Aldedh"/>
    <property type="match status" value="2"/>
</dbReference>
<dbReference type="PANTHER" id="PTHR11699">
    <property type="entry name" value="ALDEHYDE DEHYDROGENASE-RELATED"/>
    <property type="match status" value="1"/>
</dbReference>
<dbReference type="InterPro" id="IPR016162">
    <property type="entry name" value="Ald_DH_N"/>
</dbReference>
<dbReference type="InterPro" id="IPR016161">
    <property type="entry name" value="Ald_DH/histidinol_DH"/>
</dbReference>
<feature type="domain" description="Aldehyde dehydrogenase" evidence="5">
    <location>
        <begin position="534"/>
        <end position="756"/>
    </location>
</feature>
<reference evidence="6 7" key="1">
    <citation type="submission" date="2021-03" db="EMBL/GenBank/DDBJ databases">
        <title>Tianweitania aestuarii sp. nov., isolated from a tidal flat.</title>
        <authorList>
            <person name="Park S."/>
            <person name="Yoon J.-H."/>
        </authorList>
    </citation>
    <scope>NUCLEOTIDE SEQUENCE [LARGE SCALE GENOMIC DNA]</scope>
    <source>
        <strain evidence="6 7">BSSL-BM11</strain>
    </source>
</reference>
<gene>
    <name evidence="6" type="ORF">JYU29_13810</name>
</gene>
<dbReference type="PIRSF" id="PIRSF036490">
    <property type="entry name" value="Aldedh_dupl"/>
    <property type="match status" value="1"/>
</dbReference>
<evidence type="ECO:0000259" key="5">
    <source>
        <dbReference type="Pfam" id="PF00171"/>
    </source>
</evidence>
<dbReference type="Proteomes" id="UP001297272">
    <property type="component" value="Unassembled WGS sequence"/>
</dbReference>
<dbReference type="Gene3D" id="3.40.309.10">
    <property type="entry name" value="Aldehyde Dehydrogenase, Chain A, domain 2"/>
    <property type="match status" value="1"/>
</dbReference>
<accession>A0ABS5RXH1</accession>
<dbReference type="InterPro" id="IPR016163">
    <property type="entry name" value="Ald_DH_C"/>
</dbReference>
<feature type="domain" description="Aldehyde dehydrogenase" evidence="5">
    <location>
        <begin position="41"/>
        <end position="484"/>
    </location>
</feature>
<evidence type="ECO:0000256" key="2">
    <source>
        <dbReference type="PIRNR" id="PIRNR036490"/>
    </source>
</evidence>
<dbReference type="EMBL" id="JAFMNX010000003">
    <property type="protein sequence ID" value="MBS9721761.1"/>
    <property type="molecule type" value="Genomic_DNA"/>
</dbReference>
<evidence type="ECO:0000313" key="6">
    <source>
        <dbReference type="EMBL" id="MBS9721761.1"/>
    </source>
</evidence>
<dbReference type="Gene3D" id="3.40.605.10">
    <property type="entry name" value="Aldehyde Dehydrogenase, Chain A, domain 1"/>
    <property type="match status" value="2"/>
</dbReference>
<evidence type="ECO:0000256" key="4">
    <source>
        <dbReference type="RuleBase" id="RU003345"/>
    </source>
</evidence>
<dbReference type="InterPro" id="IPR011408">
    <property type="entry name" value="Aldehyde_DH"/>
</dbReference>
<dbReference type="PROSITE" id="PS00687">
    <property type="entry name" value="ALDEHYDE_DEHYDR_GLU"/>
    <property type="match status" value="1"/>
</dbReference>
<dbReference type="RefSeq" id="WP_213985385.1">
    <property type="nucleotide sequence ID" value="NZ_JAFMNX010000003.1"/>
</dbReference>
<sequence length="790" mass="83709">MNILERFDAMDYAPAPESRADADTWLAGRDFSRSLFIGGEWRASSGAKTFDTHDPATGKLIAQIAEAERADVDAAVQAASDALPAWRDASGYDRARVLYAIGRALQRHARLFAVLETIDNGKPIRESRDIDVPLAIRHFIHHAGWAQSLSRDFPGERAVGVCGQIIPWNFPLLMLAWKIAPALAAGCTVVLKPAEYTPLTAILFAEICERAGVPKGVINIVQGGPAVGEAIVEHPGVAKIAFTGSSEVGKRIRRATAGSNKALSLELGGKSAFIVFDDADLDSAVEGLVDGIWFNQGQVCCAGSRLLIQESIAERFIAKVKTRMAGLRVGDPLDKNTDLGPLVDATQLARVQNLVAQGSAQGAACWQPQGDLPAGGHYFQPTLALDVAPSNVLAQEEVFGPVLATMTFRDVGEAIELANNTRYGLAASVWSETISLALHVAPKLKAGVVWINGTNMLDAAVPFGGVRESGFGREGGHAGLRAYLAPADTSPGAPIVPFQPQPVQGSSETLIDRTPKLFIGGKQVRPDSGYSMAIADAQNRHVGEVGIGSRKDIRDAVSAARAAAKSWGGATGFNRAQVLYYLAENLSIRINEFAARIQNLTGVAPDAARAEVEASIERLFACAGQADKQEGRVHNPPSRTIAVSLKEPVGVIGIVAPDAQPLLGLIAMLAPALAAGNTVVAVPSPRWPLLATDLYQVIETSDLPAGAVNIVTGSAAELSKVLARHADVDGLWIVADADTARNAEEDSAVNLKRVWTSGGRAIDWMAVEGSAERFLTRAVEIKSVWIPFGH</sequence>
<evidence type="ECO:0000256" key="3">
    <source>
        <dbReference type="PROSITE-ProRule" id="PRU10007"/>
    </source>
</evidence>
<comment type="similarity">
    <text evidence="2 4">Belongs to the aldehyde dehydrogenase family.</text>
</comment>
<organism evidence="6 7">
    <name type="scientific">Tianweitania aestuarii</name>
    <dbReference type="NCBI Taxonomy" id="2814886"/>
    <lineage>
        <taxon>Bacteria</taxon>
        <taxon>Pseudomonadati</taxon>
        <taxon>Pseudomonadota</taxon>
        <taxon>Alphaproteobacteria</taxon>
        <taxon>Hyphomicrobiales</taxon>
        <taxon>Phyllobacteriaceae</taxon>
        <taxon>Tianweitania</taxon>
    </lineage>
</organism>
<name>A0ABS5RXH1_9HYPH</name>
<proteinExistence type="inferred from homology"/>
<dbReference type="InterPro" id="IPR029510">
    <property type="entry name" value="Ald_DH_CS_GLU"/>
</dbReference>
<feature type="active site" evidence="3">
    <location>
        <position position="266"/>
    </location>
</feature>
<keyword evidence="7" id="KW-1185">Reference proteome</keyword>
<keyword evidence="1 4" id="KW-0560">Oxidoreductase</keyword>
<evidence type="ECO:0000313" key="7">
    <source>
        <dbReference type="Proteomes" id="UP001297272"/>
    </source>
</evidence>